<sequence length="246" mass="27435">MTPTCASTDRRAHDGDFRNVSKQVLASFTPTWLMLAAWAILLRAAAFFLWPNIGKPEWGRNCSEHLDPRCFVLFWCQVTRAKGNGPLLAPSLVVFWAMDSPVRKHGDIAVAETTSVQSRQGRLNSPRRGHNNHAWPLQTAMFTSLFLHIATSLSRFVSAATISRMRKSFRPLPFHIFKQCCRRPPPALGTKMSAKAKQHNFEASGSANSSSVLLQSASRPIPPSSACRVPRWALALSQHHMTTSCW</sequence>
<evidence type="ECO:0000313" key="3">
    <source>
        <dbReference type="Proteomes" id="UP001172155"/>
    </source>
</evidence>
<dbReference type="AlphaFoldDB" id="A0AA40ENV6"/>
<evidence type="ECO:0000256" key="1">
    <source>
        <dbReference type="SAM" id="Phobius"/>
    </source>
</evidence>
<gene>
    <name evidence="2" type="ORF">B0T18DRAFT_169939</name>
</gene>
<dbReference type="EMBL" id="JAUKUD010000005">
    <property type="protein sequence ID" value="KAK0742773.1"/>
    <property type="molecule type" value="Genomic_DNA"/>
</dbReference>
<organism evidence="2 3">
    <name type="scientific">Schizothecium vesticola</name>
    <dbReference type="NCBI Taxonomy" id="314040"/>
    <lineage>
        <taxon>Eukaryota</taxon>
        <taxon>Fungi</taxon>
        <taxon>Dikarya</taxon>
        <taxon>Ascomycota</taxon>
        <taxon>Pezizomycotina</taxon>
        <taxon>Sordariomycetes</taxon>
        <taxon>Sordariomycetidae</taxon>
        <taxon>Sordariales</taxon>
        <taxon>Schizotheciaceae</taxon>
        <taxon>Schizothecium</taxon>
    </lineage>
</organism>
<keyword evidence="3" id="KW-1185">Reference proteome</keyword>
<feature type="transmembrane region" description="Helical" evidence="1">
    <location>
        <begin position="31"/>
        <end position="50"/>
    </location>
</feature>
<keyword evidence="1" id="KW-0812">Transmembrane</keyword>
<evidence type="ECO:0000313" key="2">
    <source>
        <dbReference type="EMBL" id="KAK0742773.1"/>
    </source>
</evidence>
<accession>A0AA40ENV6</accession>
<protein>
    <submittedName>
        <fullName evidence="2">Uncharacterized protein</fullName>
    </submittedName>
</protein>
<keyword evidence="1" id="KW-0472">Membrane</keyword>
<dbReference type="Proteomes" id="UP001172155">
    <property type="component" value="Unassembled WGS sequence"/>
</dbReference>
<reference evidence="2" key="1">
    <citation type="submission" date="2023-06" db="EMBL/GenBank/DDBJ databases">
        <title>Genome-scale phylogeny and comparative genomics of the fungal order Sordariales.</title>
        <authorList>
            <consortium name="Lawrence Berkeley National Laboratory"/>
            <person name="Hensen N."/>
            <person name="Bonometti L."/>
            <person name="Westerberg I."/>
            <person name="Brannstrom I.O."/>
            <person name="Guillou S."/>
            <person name="Cros-Aarteil S."/>
            <person name="Calhoun S."/>
            <person name="Haridas S."/>
            <person name="Kuo A."/>
            <person name="Mondo S."/>
            <person name="Pangilinan J."/>
            <person name="Riley R."/>
            <person name="LaButti K."/>
            <person name="Andreopoulos B."/>
            <person name="Lipzen A."/>
            <person name="Chen C."/>
            <person name="Yanf M."/>
            <person name="Daum C."/>
            <person name="Ng V."/>
            <person name="Clum A."/>
            <person name="Steindorff A."/>
            <person name="Ohm R."/>
            <person name="Martin F."/>
            <person name="Silar P."/>
            <person name="Natvig D."/>
            <person name="Lalanne C."/>
            <person name="Gautier V."/>
            <person name="Ament-velasquez S.L."/>
            <person name="Kruys A."/>
            <person name="Hutchinson M.I."/>
            <person name="Powell A.J."/>
            <person name="Barry K."/>
            <person name="Miller A.N."/>
            <person name="Grigoriev I.V."/>
            <person name="Debuchy R."/>
            <person name="Gladieux P."/>
            <person name="Thoren M.H."/>
            <person name="Johannesson H."/>
        </authorList>
    </citation>
    <scope>NUCLEOTIDE SEQUENCE</scope>
    <source>
        <strain evidence="2">SMH3187-1</strain>
    </source>
</reference>
<comment type="caution">
    <text evidence="2">The sequence shown here is derived from an EMBL/GenBank/DDBJ whole genome shotgun (WGS) entry which is preliminary data.</text>
</comment>
<name>A0AA40ENV6_9PEZI</name>
<proteinExistence type="predicted"/>
<keyword evidence="1" id="KW-1133">Transmembrane helix</keyword>